<evidence type="ECO:0000256" key="5">
    <source>
        <dbReference type="SAM" id="MobiDB-lite"/>
    </source>
</evidence>
<proteinExistence type="inferred from homology"/>
<dbReference type="InterPro" id="IPR011993">
    <property type="entry name" value="PH-like_dom_sf"/>
</dbReference>
<dbReference type="InterPro" id="IPR010334">
    <property type="entry name" value="Dcp1"/>
</dbReference>
<dbReference type="GO" id="GO:0000290">
    <property type="term" value="P:deadenylation-dependent decapping of nuclear-transcribed mRNA"/>
    <property type="evidence" value="ECO:0007669"/>
    <property type="project" value="InterPro"/>
</dbReference>
<keyword evidence="7" id="KW-1185">Reference proteome</keyword>
<comment type="subcellular location">
    <subcellularLocation>
        <location evidence="1">Cytoplasm</location>
    </subcellularLocation>
</comment>
<organism evidence="6 7">
    <name type="scientific">Volvox africanus</name>
    <dbReference type="NCBI Taxonomy" id="51714"/>
    <lineage>
        <taxon>Eukaryota</taxon>
        <taxon>Viridiplantae</taxon>
        <taxon>Chlorophyta</taxon>
        <taxon>core chlorophytes</taxon>
        <taxon>Chlorophyceae</taxon>
        <taxon>CS clade</taxon>
        <taxon>Chlamydomonadales</taxon>
        <taxon>Volvocaceae</taxon>
        <taxon>Volvox</taxon>
    </lineage>
</organism>
<dbReference type="GO" id="GO:0008047">
    <property type="term" value="F:enzyme activator activity"/>
    <property type="evidence" value="ECO:0007669"/>
    <property type="project" value="InterPro"/>
</dbReference>
<dbReference type="CDD" id="cd13182">
    <property type="entry name" value="EVH1-like_Dcp1"/>
    <property type="match status" value="1"/>
</dbReference>
<evidence type="ECO:0000256" key="4">
    <source>
        <dbReference type="ARBA" id="ARBA00022664"/>
    </source>
</evidence>
<comment type="similarity">
    <text evidence="2">Belongs to the DCP1 family.</text>
</comment>
<keyword evidence="3" id="KW-0963">Cytoplasm</keyword>
<protein>
    <recommendedName>
        <fullName evidence="8">mRNA-decapping enzyme-like protein</fullName>
    </recommendedName>
</protein>
<dbReference type="SUPFAM" id="SSF50729">
    <property type="entry name" value="PH domain-like"/>
    <property type="match status" value="1"/>
</dbReference>
<evidence type="ECO:0000256" key="2">
    <source>
        <dbReference type="ARBA" id="ARBA00008778"/>
    </source>
</evidence>
<reference evidence="6" key="1">
    <citation type="journal article" date="2021" name="Proc. Natl. Acad. Sci. U.S.A.">
        <title>Three genomes in the algal genus Volvox reveal the fate of a haploid sex-determining region after a transition to homothallism.</title>
        <authorList>
            <person name="Yamamoto K."/>
            <person name="Hamaji T."/>
            <person name="Kawai-Toyooka H."/>
            <person name="Matsuzaki R."/>
            <person name="Takahashi F."/>
            <person name="Nishimura Y."/>
            <person name="Kawachi M."/>
            <person name="Noguchi H."/>
            <person name="Minakuchi Y."/>
            <person name="Umen J.G."/>
            <person name="Toyoda A."/>
            <person name="Nozaki H."/>
        </authorList>
    </citation>
    <scope>NUCLEOTIDE SEQUENCE</scope>
    <source>
        <strain evidence="6">NIES-3780</strain>
    </source>
</reference>
<dbReference type="Pfam" id="PF06058">
    <property type="entry name" value="DCP1"/>
    <property type="match status" value="1"/>
</dbReference>
<dbReference type="GO" id="GO:0000932">
    <property type="term" value="C:P-body"/>
    <property type="evidence" value="ECO:0007669"/>
    <property type="project" value="TreeGrafter"/>
</dbReference>
<feature type="compositionally biased region" description="Polar residues" evidence="5">
    <location>
        <begin position="171"/>
        <end position="180"/>
    </location>
</feature>
<dbReference type="GO" id="GO:0006397">
    <property type="term" value="P:mRNA processing"/>
    <property type="evidence" value="ECO:0007669"/>
    <property type="project" value="UniProtKB-KW"/>
</dbReference>
<keyword evidence="4" id="KW-0507">mRNA processing</keyword>
<evidence type="ECO:0000256" key="1">
    <source>
        <dbReference type="ARBA" id="ARBA00004496"/>
    </source>
</evidence>
<evidence type="ECO:0000313" key="7">
    <source>
        <dbReference type="Proteomes" id="UP000747399"/>
    </source>
</evidence>
<dbReference type="Proteomes" id="UP000747399">
    <property type="component" value="Unassembled WGS sequence"/>
</dbReference>
<evidence type="ECO:0000256" key="3">
    <source>
        <dbReference type="ARBA" id="ARBA00022490"/>
    </source>
</evidence>
<evidence type="ECO:0000313" key="6">
    <source>
        <dbReference type="EMBL" id="GIL53507.1"/>
    </source>
</evidence>
<accession>A0A8J4EZN8</accession>
<dbReference type="PANTHER" id="PTHR16290">
    <property type="entry name" value="TRANSCRIPTION FACTOR SMIF DECAPPING ENZYME DCP1"/>
    <property type="match status" value="1"/>
</dbReference>
<feature type="compositionally biased region" description="Low complexity" evidence="5">
    <location>
        <begin position="388"/>
        <end position="403"/>
    </location>
</feature>
<dbReference type="GO" id="GO:0003729">
    <property type="term" value="F:mRNA binding"/>
    <property type="evidence" value="ECO:0007669"/>
    <property type="project" value="TreeGrafter"/>
</dbReference>
<sequence>MASPGIVASPDILAVLKGFDPDVEEILANSGHVALYKMVAESQAWDYKDVEGSLFLLKRRGTPRFRMMVLNKRSTKNFTEDVHSELHFEIHPPYLMYTHGNSLITGVWFYEQDDLQRFGNILMRVKDVAEMPESAAPADMPQPTAPAESQPAARSASDDDDDGFYDKPTRGSANAQNRQLQPAAFLPKPSGTPTESNLANLLRNAKRKQQQGADQMKPAAQQPAGAPPQPIPPSFFSQPQRAAPQPPPTAGPSQPPVPAPAAPQAAPTASTVHLLVPQVLIPGASTATEQQHLASGQKGGALAKLFANAHKPLVTQPPPQQPPPPPPQPQQLGTPPQLHPVPPPHHLAQPPQQSAPPQSAPSQPGPKPAVSSPASQPAARQPPPMPGPAMTAAAGPRSSASASDQERVRRLLTRIAANDELVRLLTVEMRAAGLL</sequence>
<feature type="region of interest" description="Disordered" evidence="5">
    <location>
        <begin position="132"/>
        <end position="270"/>
    </location>
</feature>
<gene>
    <name evidence="6" type="ORF">Vafri_9093</name>
</gene>
<dbReference type="PANTHER" id="PTHR16290:SF0">
    <property type="entry name" value="DECAPPING PROTEIN 1, ISOFORM A"/>
    <property type="match status" value="1"/>
</dbReference>
<evidence type="ECO:0008006" key="8">
    <source>
        <dbReference type="Google" id="ProtNLM"/>
    </source>
</evidence>
<dbReference type="EMBL" id="BNCO01000015">
    <property type="protein sequence ID" value="GIL53507.1"/>
    <property type="molecule type" value="Genomic_DNA"/>
</dbReference>
<feature type="region of interest" description="Disordered" evidence="5">
    <location>
        <begin position="287"/>
        <end position="406"/>
    </location>
</feature>
<name>A0A8J4EZN8_9CHLO</name>
<comment type="caution">
    <text evidence="6">The sequence shown here is derived from an EMBL/GenBank/DDBJ whole genome shotgun (WGS) entry which is preliminary data.</text>
</comment>
<feature type="compositionally biased region" description="Low complexity" evidence="5">
    <location>
        <begin position="234"/>
        <end position="243"/>
    </location>
</feature>
<dbReference type="PRINTS" id="PR01217">
    <property type="entry name" value="PRICHEXTENSN"/>
</dbReference>
<dbReference type="Gene3D" id="2.30.29.30">
    <property type="entry name" value="Pleckstrin-homology domain (PH domain)/Phosphotyrosine-binding domain (PTB)"/>
    <property type="match status" value="1"/>
</dbReference>
<feature type="compositionally biased region" description="Pro residues" evidence="5">
    <location>
        <begin position="315"/>
        <end position="329"/>
    </location>
</feature>
<feature type="compositionally biased region" description="Pro residues" evidence="5">
    <location>
        <begin position="244"/>
        <end position="261"/>
    </location>
</feature>
<dbReference type="AlphaFoldDB" id="A0A8J4EZN8"/>
<dbReference type="GO" id="GO:0031087">
    <property type="term" value="P:deadenylation-independent decapping of nuclear-transcribed mRNA"/>
    <property type="evidence" value="ECO:0007669"/>
    <property type="project" value="TreeGrafter"/>
</dbReference>
<feature type="compositionally biased region" description="Low complexity" evidence="5">
    <location>
        <begin position="346"/>
        <end position="379"/>
    </location>
</feature>